<keyword evidence="8" id="KW-0210">Decarboxylase</keyword>
<dbReference type="FunFam" id="3.30.470.20:FF:000020">
    <property type="entry name" value="Probable multifunctional protein ADE2"/>
    <property type="match status" value="1"/>
</dbReference>
<sequence>PLVIGEKFNESKTKFVFDLPKSPNADHVPLRSKDKISAGDGARIHEIEGKSAISNDTTCTIFELLNACGVRTHFISKHDDTSFIAVKCDMIPLEVVSRRPVTGTLLKRNPGVKEGYRFSPPKMETFFKDDANHDPQWSHEQIIEAELKFGGVTVGEREIELMTSTAIVVFEILEKAWATVDCTLVDKKVEFGVNARTGEILLADVVDNTLAIW</sequence>
<evidence type="ECO:0000313" key="13">
    <source>
        <dbReference type="EMBL" id="CAB4028957.1"/>
    </source>
</evidence>
<evidence type="ECO:0000256" key="9">
    <source>
        <dbReference type="ARBA" id="ARBA00022840"/>
    </source>
</evidence>
<dbReference type="SUPFAM" id="SSF56104">
    <property type="entry name" value="SAICAR synthase-like"/>
    <property type="match status" value="1"/>
</dbReference>
<dbReference type="UniPathway" id="UPA00074">
    <property type="reaction ID" value="UER00131"/>
</dbReference>
<accession>A0A7D9LA86</accession>
<keyword evidence="6" id="KW-0547">Nucleotide-binding</keyword>
<comment type="similarity">
    <text evidence="4">In the N-terminal section; belongs to the SAICAR synthetase family.</text>
</comment>
<dbReference type="AlphaFoldDB" id="A0A7D9LA86"/>
<dbReference type="Gene3D" id="3.30.470.20">
    <property type="entry name" value="ATP-grasp fold, B domain"/>
    <property type="match status" value="1"/>
</dbReference>
<evidence type="ECO:0000256" key="10">
    <source>
        <dbReference type="ARBA" id="ARBA00023239"/>
    </source>
</evidence>
<protein>
    <submittedName>
        <fullName evidence="13">Multifunctional ADE2</fullName>
    </submittedName>
</protein>
<keyword evidence="11" id="KW-0511">Multifunctional enzyme</keyword>
<comment type="pathway">
    <text evidence="1">Purine metabolism; IMP biosynthesis via de novo pathway; 5-amino-1-(5-phospho-D-ribosyl)imidazole-4-carboxamide from 5-amino-1-(5-phospho-D-ribosyl)imidazole-4-carboxylate: step 1/2.</text>
</comment>
<dbReference type="Pfam" id="PF01259">
    <property type="entry name" value="SAICAR_synt"/>
    <property type="match status" value="1"/>
</dbReference>
<dbReference type="PANTHER" id="PTHR43599">
    <property type="entry name" value="MULTIFUNCTIONAL PROTEIN ADE2"/>
    <property type="match status" value="1"/>
</dbReference>
<evidence type="ECO:0000256" key="11">
    <source>
        <dbReference type="ARBA" id="ARBA00023268"/>
    </source>
</evidence>
<comment type="pathway">
    <text evidence="2">Purine metabolism; IMP biosynthesis via de novo pathway; 5-amino-1-(5-phospho-D-ribosyl)imidazole-4-carboxylate from 5-amino-1-(5-phospho-D-ribosyl)imidazole (carboxylase route): step 1/1.</text>
</comment>
<comment type="caution">
    <text evidence="13">The sequence shown here is derived from an EMBL/GenBank/DDBJ whole genome shotgun (WGS) entry which is preliminary data.</text>
</comment>
<dbReference type="CDD" id="cd01416">
    <property type="entry name" value="SAICAR_synt_Ade5"/>
    <property type="match status" value="1"/>
</dbReference>
<dbReference type="GO" id="GO:0005829">
    <property type="term" value="C:cytosol"/>
    <property type="evidence" value="ECO:0007669"/>
    <property type="project" value="TreeGrafter"/>
</dbReference>
<dbReference type="Gene3D" id="3.30.200.20">
    <property type="entry name" value="Phosphorylase Kinase, domain 1"/>
    <property type="match status" value="1"/>
</dbReference>
<evidence type="ECO:0000256" key="7">
    <source>
        <dbReference type="ARBA" id="ARBA00022755"/>
    </source>
</evidence>
<keyword evidence="14" id="KW-1185">Reference proteome</keyword>
<evidence type="ECO:0000313" key="14">
    <source>
        <dbReference type="Proteomes" id="UP001152795"/>
    </source>
</evidence>
<evidence type="ECO:0000256" key="5">
    <source>
        <dbReference type="ARBA" id="ARBA00022598"/>
    </source>
</evidence>
<dbReference type="GO" id="GO:0005524">
    <property type="term" value="F:ATP binding"/>
    <property type="evidence" value="ECO:0007669"/>
    <property type="project" value="UniProtKB-KW"/>
</dbReference>
<dbReference type="GO" id="GO:0016874">
    <property type="term" value="F:ligase activity"/>
    <property type="evidence" value="ECO:0007669"/>
    <property type="project" value="UniProtKB-KW"/>
</dbReference>
<feature type="domain" description="SAICAR synthetase/ADE2 N-terminal" evidence="12">
    <location>
        <begin position="9"/>
        <end position="207"/>
    </location>
</feature>
<reference evidence="13" key="1">
    <citation type="submission" date="2020-04" db="EMBL/GenBank/DDBJ databases">
        <authorList>
            <person name="Alioto T."/>
            <person name="Alioto T."/>
            <person name="Gomez Garrido J."/>
        </authorList>
    </citation>
    <scope>NUCLEOTIDE SEQUENCE</scope>
    <source>
        <strain evidence="13">A484AB</strain>
    </source>
</reference>
<dbReference type="InterPro" id="IPR028923">
    <property type="entry name" value="SAICAR_synt/ADE2_N"/>
</dbReference>
<proteinExistence type="inferred from homology"/>
<evidence type="ECO:0000256" key="4">
    <source>
        <dbReference type="ARBA" id="ARBA00011020"/>
    </source>
</evidence>
<evidence type="ECO:0000256" key="3">
    <source>
        <dbReference type="ARBA" id="ARBA00010478"/>
    </source>
</evidence>
<organism evidence="13 14">
    <name type="scientific">Paramuricea clavata</name>
    <name type="common">Red gorgonian</name>
    <name type="synonym">Violescent sea-whip</name>
    <dbReference type="NCBI Taxonomy" id="317549"/>
    <lineage>
        <taxon>Eukaryota</taxon>
        <taxon>Metazoa</taxon>
        <taxon>Cnidaria</taxon>
        <taxon>Anthozoa</taxon>
        <taxon>Octocorallia</taxon>
        <taxon>Malacalcyonacea</taxon>
        <taxon>Plexauridae</taxon>
        <taxon>Paramuricea</taxon>
    </lineage>
</organism>
<keyword evidence="7" id="KW-0658">Purine biosynthesis</keyword>
<dbReference type="Proteomes" id="UP001152795">
    <property type="component" value="Unassembled WGS sequence"/>
</dbReference>
<dbReference type="PANTHER" id="PTHR43599:SF3">
    <property type="entry name" value="SI:DKEY-6E2.2"/>
    <property type="match status" value="1"/>
</dbReference>
<dbReference type="GO" id="GO:0016831">
    <property type="term" value="F:carboxy-lyase activity"/>
    <property type="evidence" value="ECO:0007669"/>
    <property type="project" value="UniProtKB-KW"/>
</dbReference>
<dbReference type="InterPro" id="IPR050089">
    <property type="entry name" value="SAICAR_synthetase"/>
</dbReference>
<dbReference type="EMBL" id="CACRXK020015848">
    <property type="protein sequence ID" value="CAB4028957.1"/>
    <property type="molecule type" value="Genomic_DNA"/>
</dbReference>
<evidence type="ECO:0000256" key="6">
    <source>
        <dbReference type="ARBA" id="ARBA00022741"/>
    </source>
</evidence>
<dbReference type="FunFam" id="3.30.200.20:FF:000183">
    <property type="entry name" value="Probable multifunctional protein ADE2"/>
    <property type="match status" value="1"/>
</dbReference>
<keyword evidence="10" id="KW-0456">Lyase</keyword>
<keyword evidence="5" id="KW-0436">Ligase</keyword>
<dbReference type="GO" id="GO:0006189">
    <property type="term" value="P:'de novo' IMP biosynthetic process"/>
    <property type="evidence" value="ECO:0007669"/>
    <property type="project" value="UniProtKB-UniPathway"/>
</dbReference>
<evidence type="ECO:0000256" key="1">
    <source>
        <dbReference type="ARBA" id="ARBA00004672"/>
    </source>
</evidence>
<name>A0A7D9LA86_PARCT</name>
<comment type="similarity">
    <text evidence="3">In the C-terminal section; belongs to the AIR carboxylase family. Class II subfamily.</text>
</comment>
<feature type="non-terminal residue" evidence="13">
    <location>
        <position position="1"/>
    </location>
</feature>
<evidence type="ECO:0000259" key="12">
    <source>
        <dbReference type="Pfam" id="PF01259"/>
    </source>
</evidence>
<evidence type="ECO:0000256" key="8">
    <source>
        <dbReference type="ARBA" id="ARBA00022793"/>
    </source>
</evidence>
<keyword evidence="9" id="KW-0067">ATP-binding</keyword>
<dbReference type="OrthoDB" id="9991235at2759"/>
<gene>
    <name evidence="13" type="ORF">PACLA_8A085812</name>
</gene>
<evidence type="ECO:0000256" key="2">
    <source>
        <dbReference type="ARBA" id="ARBA00004747"/>
    </source>
</evidence>